<reference evidence="1" key="1">
    <citation type="submission" date="2021-02" db="EMBL/GenBank/DDBJ databases">
        <authorList>
            <person name="Nowell W R."/>
        </authorList>
    </citation>
    <scope>NUCLEOTIDE SEQUENCE</scope>
</reference>
<dbReference type="Proteomes" id="UP000663868">
    <property type="component" value="Unassembled WGS sequence"/>
</dbReference>
<protein>
    <submittedName>
        <fullName evidence="1">Uncharacterized protein</fullName>
    </submittedName>
</protein>
<comment type="caution">
    <text evidence="1">The sequence shown here is derived from an EMBL/GenBank/DDBJ whole genome shotgun (WGS) entry which is preliminary data.</text>
</comment>
<gene>
    <name evidence="1" type="ORF">KXQ929_LOCUS52111</name>
</gene>
<name>A0A820Q7L5_9BILA</name>
<proteinExistence type="predicted"/>
<evidence type="ECO:0000313" key="2">
    <source>
        <dbReference type="Proteomes" id="UP000663868"/>
    </source>
</evidence>
<feature type="non-terminal residue" evidence="1">
    <location>
        <position position="148"/>
    </location>
</feature>
<evidence type="ECO:0000313" key="1">
    <source>
        <dbReference type="EMBL" id="CAF4419732.1"/>
    </source>
</evidence>
<sequence length="148" mass="17596">MYWKMNIGLTHPAVQSEGNLDPYDGYITYRLVDEMAEERELEKEIADMKSMVDVKYSRYRSSDPLDLGEALWITHWYPNEQWAKTITTKSLQALEELWQQGDFREPLNRRLAFREFGTTIGVQVNDQANEAWKNRVDDIHNLWLPHLY</sequence>
<dbReference type="AlphaFoldDB" id="A0A820Q7L5"/>
<accession>A0A820Q7L5</accession>
<organism evidence="1 2">
    <name type="scientific">Adineta steineri</name>
    <dbReference type="NCBI Taxonomy" id="433720"/>
    <lineage>
        <taxon>Eukaryota</taxon>
        <taxon>Metazoa</taxon>
        <taxon>Spiralia</taxon>
        <taxon>Gnathifera</taxon>
        <taxon>Rotifera</taxon>
        <taxon>Eurotatoria</taxon>
        <taxon>Bdelloidea</taxon>
        <taxon>Adinetida</taxon>
        <taxon>Adinetidae</taxon>
        <taxon>Adineta</taxon>
    </lineage>
</organism>
<dbReference type="EMBL" id="CAJOBB010026971">
    <property type="protein sequence ID" value="CAF4419732.1"/>
    <property type="molecule type" value="Genomic_DNA"/>
</dbReference>